<evidence type="ECO:0000256" key="1">
    <source>
        <dbReference type="SAM" id="MobiDB-lite"/>
    </source>
</evidence>
<keyword evidence="3" id="KW-1185">Reference proteome</keyword>
<organism evidence="2 3">
    <name type="scientific">Mycena belliarum</name>
    <dbReference type="NCBI Taxonomy" id="1033014"/>
    <lineage>
        <taxon>Eukaryota</taxon>
        <taxon>Fungi</taxon>
        <taxon>Dikarya</taxon>
        <taxon>Basidiomycota</taxon>
        <taxon>Agaricomycotina</taxon>
        <taxon>Agaricomycetes</taxon>
        <taxon>Agaricomycetidae</taxon>
        <taxon>Agaricales</taxon>
        <taxon>Marasmiineae</taxon>
        <taxon>Mycenaceae</taxon>
        <taxon>Mycena</taxon>
    </lineage>
</organism>
<name>A0AAD6TU77_9AGAR</name>
<dbReference type="EMBL" id="JARJCN010000095">
    <property type="protein sequence ID" value="KAJ7075477.1"/>
    <property type="molecule type" value="Genomic_DNA"/>
</dbReference>
<gene>
    <name evidence="2" type="ORF">B0H15DRAFT_956478</name>
</gene>
<accession>A0AAD6TU77</accession>
<comment type="caution">
    <text evidence="2">The sequence shown here is derived from an EMBL/GenBank/DDBJ whole genome shotgun (WGS) entry which is preliminary data.</text>
</comment>
<dbReference type="Proteomes" id="UP001222325">
    <property type="component" value="Unassembled WGS sequence"/>
</dbReference>
<evidence type="ECO:0000313" key="3">
    <source>
        <dbReference type="Proteomes" id="UP001222325"/>
    </source>
</evidence>
<evidence type="ECO:0000313" key="2">
    <source>
        <dbReference type="EMBL" id="KAJ7075477.1"/>
    </source>
</evidence>
<protein>
    <submittedName>
        <fullName evidence="2">Uncharacterized protein</fullName>
    </submittedName>
</protein>
<dbReference type="AlphaFoldDB" id="A0AAD6TU77"/>
<feature type="region of interest" description="Disordered" evidence="1">
    <location>
        <begin position="259"/>
        <end position="297"/>
    </location>
</feature>
<sequence>MENLPTSHSLLIMPATQTAVTEFFAVVRHLVGRCVPQAPARAPTRAPRKQSLLSQYFPNEGMYIGEIGSTRHLDRRRLAREHQEHLRIAEVLTKRELMPPTFPPARIPETAAKLPLPFDQPTTAIEYKANYKVAATQAAAAAEPFLNACYEYLNSQEFREAILADPDFFSRHVSEADRAVTATLGPRARAYVDGPDNGLQFRVFHDGRMIPLGPGFAALSAAMAADDAAVDSDNDSVNDSVPLTSDNIFDTIDASSDVSDTSLETLSSHSSIPPLEDMSDHDNSSAASRPPSPPPVLTEADLALRLRRRLEQSALGDGEHYEPIPRIRTTTAEVAAWISALGDPA</sequence>
<feature type="compositionally biased region" description="Polar residues" evidence="1">
    <location>
        <begin position="259"/>
        <end position="271"/>
    </location>
</feature>
<proteinExistence type="predicted"/>
<reference evidence="2" key="1">
    <citation type="submission" date="2023-03" db="EMBL/GenBank/DDBJ databases">
        <title>Massive genome expansion in bonnet fungi (Mycena s.s.) driven by repeated elements and novel gene families across ecological guilds.</title>
        <authorList>
            <consortium name="Lawrence Berkeley National Laboratory"/>
            <person name="Harder C.B."/>
            <person name="Miyauchi S."/>
            <person name="Viragh M."/>
            <person name="Kuo A."/>
            <person name="Thoen E."/>
            <person name="Andreopoulos B."/>
            <person name="Lu D."/>
            <person name="Skrede I."/>
            <person name="Drula E."/>
            <person name="Henrissat B."/>
            <person name="Morin E."/>
            <person name="Kohler A."/>
            <person name="Barry K."/>
            <person name="LaButti K."/>
            <person name="Morin E."/>
            <person name="Salamov A."/>
            <person name="Lipzen A."/>
            <person name="Mereny Z."/>
            <person name="Hegedus B."/>
            <person name="Baldrian P."/>
            <person name="Stursova M."/>
            <person name="Weitz H."/>
            <person name="Taylor A."/>
            <person name="Grigoriev I.V."/>
            <person name="Nagy L.G."/>
            <person name="Martin F."/>
            <person name="Kauserud H."/>
        </authorList>
    </citation>
    <scope>NUCLEOTIDE SEQUENCE</scope>
    <source>
        <strain evidence="2">CBHHK173m</strain>
    </source>
</reference>